<dbReference type="InterPro" id="IPR001128">
    <property type="entry name" value="Cyt_P450"/>
</dbReference>
<evidence type="ECO:0000256" key="3">
    <source>
        <dbReference type="ARBA" id="ARBA00004721"/>
    </source>
</evidence>
<keyword evidence="17" id="KW-1185">Reference proteome</keyword>
<dbReference type="OrthoDB" id="1470350at2759"/>
<dbReference type="GO" id="GO:0005506">
    <property type="term" value="F:iron ion binding"/>
    <property type="evidence" value="ECO:0007669"/>
    <property type="project" value="InterPro"/>
</dbReference>
<dbReference type="InterPro" id="IPR002403">
    <property type="entry name" value="Cyt_P450_E_grp-IV"/>
</dbReference>
<dbReference type="Pfam" id="PF00067">
    <property type="entry name" value="p450"/>
    <property type="match status" value="1"/>
</dbReference>
<evidence type="ECO:0000256" key="7">
    <source>
        <dbReference type="ARBA" id="ARBA00022723"/>
    </source>
</evidence>
<dbReference type="EMBL" id="KN880724">
    <property type="protein sequence ID" value="KIY63065.1"/>
    <property type="molecule type" value="Genomic_DNA"/>
</dbReference>
<dbReference type="GO" id="GO:0016020">
    <property type="term" value="C:membrane"/>
    <property type="evidence" value="ECO:0007669"/>
    <property type="project" value="UniProtKB-SubCell"/>
</dbReference>
<evidence type="ECO:0000256" key="4">
    <source>
        <dbReference type="ARBA" id="ARBA00010617"/>
    </source>
</evidence>
<evidence type="ECO:0000256" key="2">
    <source>
        <dbReference type="ARBA" id="ARBA00004370"/>
    </source>
</evidence>
<dbReference type="GO" id="GO:0016705">
    <property type="term" value="F:oxidoreductase activity, acting on paired donors, with incorporation or reduction of molecular oxygen"/>
    <property type="evidence" value="ECO:0007669"/>
    <property type="project" value="InterPro"/>
</dbReference>
<evidence type="ECO:0000256" key="12">
    <source>
        <dbReference type="ARBA" id="ARBA00023136"/>
    </source>
</evidence>
<dbReference type="Gene3D" id="1.10.630.10">
    <property type="entry name" value="Cytochrome P450"/>
    <property type="match status" value="1"/>
</dbReference>
<comment type="pathway">
    <text evidence="3">Secondary metabolite biosynthesis; terpenoid biosynthesis.</text>
</comment>
<dbReference type="AlphaFoldDB" id="A0A0D7AYK1"/>
<evidence type="ECO:0000256" key="5">
    <source>
        <dbReference type="ARBA" id="ARBA00022617"/>
    </source>
</evidence>
<evidence type="ECO:0000256" key="1">
    <source>
        <dbReference type="ARBA" id="ARBA00001971"/>
    </source>
</evidence>
<name>A0A0D7AYK1_9AGAR</name>
<dbReference type="GO" id="GO:0004497">
    <property type="term" value="F:monooxygenase activity"/>
    <property type="evidence" value="ECO:0007669"/>
    <property type="project" value="UniProtKB-KW"/>
</dbReference>
<evidence type="ECO:0000256" key="8">
    <source>
        <dbReference type="ARBA" id="ARBA00022989"/>
    </source>
</evidence>
<reference evidence="16 17" key="1">
    <citation type="journal article" date="2015" name="Fungal Genet. Biol.">
        <title>Evolution of novel wood decay mechanisms in Agaricales revealed by the genome sequences of Fistulina hepatica and Cylindrobasidium torrendii.</title>
        <authorList>
            <person name="Floudas D."/>
            <person name="Held B.W."/>
            <person name="Riley R."/>
            <person name="Nagy L.G."/>
            <person name="Koehler G."/>
            <person name="Ransdell A.S."/>
            <person name="Younus H."/>
            <person name="Chow J."/>
            <person name="Chiniquy J."/>
            <person name="Lipzen A."/>
            <person name="Tritt A."/>
            <person name="Sun H."/>
            <person name="Haridas S."/>
            <person name="LaButti K."/>
            <person name="Ohm R.A."/>
            <person name="Kues U."/>
            <person name="Blanchette R.A."/>
            <person name="Grigoriev I.V."/>
            <person name="Minto R.E."/>
            <person name="Hibbett D.S."/>
        </authorList>
    </citation>
    <scope>NUCLEOTIDE SEQUENCE [LARGE SCALE GENOMIC DNA]</scope>
    <source>
        <strain evidence="16 17">FP15055 ss-10</strain>
    </source>
</reference>
<dbReference type="Proteomes" id="UP000054007">
    <property type="component" value="Unassembled WGS sequence"/>
</dbReference>
<dbReference type="STRING" id="1314674.A0A0D7AYK1"/>
<dbReference type="PRINTS" id="PR00465">
    <property type="entry name" value="EP450IV"/>
</dbReference>
<dbReference type="InterPro" id="IPR036396">
    <property type="entry name" value="Cyt_P450_sf"/>
</dbReference>
<keyword evidence="6 15" id="KW-0812">Transmembrane</keyword>
<keyword evidence="7 13" id="KW-0479">Metal-binding</keyword>
<keyword evidence="11 14" id="KW-0503">Monooxygenase</keyword>
<dbReference type="SUPFAM" id="SSF48264">
    <property type="entry name" value="Cytochrome P450"/>
    <property type="match status" value="1"/>
</dbReference>
<comment type="subcellular location">
    <subcellularLocation>
        <location evidence="2">Membrane</location>
    </subcellularLocation>
</comment>
<evidence type="ECO:0000256" key="14">
    <source>
        <dbReference type="RuleBase" id="RU000461"/>
    </source>
</evidence>
<keyword evidence="5 13" id="KW-0349">Heme</keyword>
<feature type="binding site" description="axial binding residue" evidence="13">
    <location>
        <position position="475"/>
    </location>
    <ligand>
        <name>heme</name>
        <dbReference type="ChEBI" id="CHEBI:30413"/>
    </ligand>
    <ligandPart>
        <name>Fe</name>
        <dbReference type="ChEBI" id="CHEBI:18248"/>
    </ligandPart>
</feature>
<proteinExistence type="inferred from homology"/>
<organism evidence="16 17">
    <name type="scientific">Cylindrobasidium torrendii FP15055 ss-10</name>
    <dbReference type="NCBI Taxonomy" id="1314674"/>
    <lineage>
        <taxon>Eukaryota</taxon>
        <taxon>Fungi</taxon>
        <taxon>Dikarya</taxon>
        <taxon>Basidiomycota</taxon>
        <taxon>Agaricomycotina</taxon>
        <taxon>Agaricomycetes</taxon>
        <taxon>Agaricomycetidae</taxon>
        <taxon>Agaricales</taxon>
        <taxon>Marasmiineae</taxon>
        <taxon>Physalacriaceae</taxon>
        <taxon>Cylindrobasidium</taxon>
    </lineage>
</organism>
<dbReference type="PANTHER" id="PTHR24305:SF166">
    <property type="entry name" value="CYTOCHROME P450 12A4, MITOCHONDRIAL-RELATED"/>
    <property type="match status" value="1"/>
</dbReference>
<keyword evidence="12 15" id="KW-0472">Membrane</keyword>
<feature type="transmembrane region" description="Helical" evidence="15">
    <location>
        <begin position="6"/>
        <end position="27"/>
    </location>
</feature>
<gene>
    <name evidence="16" type="ORF">CYLTODRAFT_494196</name>
</gene>
<dbReference type="InterPro" id="IPR050121">
    <property type="entry name" value="Cytochrome_P450_monoxygenase"/>
</dbReference>
<comment type="cofactor">
    <cofactor evidence="1 13">
        <name>heme</name>
        <dbReference type="ChEBI" id="CHEBI:30413"/>
    </cofactor>
</comment>
<dbReference type="PRINTS" id="PR00385">
    <property type="entry name" value="P450"/>
</dbReference>
<comment type="similarity">
    <text evidence="4 14">Belongs to the cytochrome P450 family.</text>
</comment>
<evidence type="ECO:0000256" key="6">
    <source>
        <dbReference type="ARBA" id="ARBA00022692"/>
    </source>
</evidence>
<evidence type="ECO:0000256" key="13">
    <source>
        <dbReference type="PIRSR" id="PIRSR602403-1"/>
    </source>
</evidence>
<evidence type="ECO:0000256" key="15">
    <source>
        <dbReference type="SAM" id="Phobius"/>
    </source>
</evidence>
<dbReference type="GO" id="GO:0020037">
    <property type="term" value="F:heme binding"/>
    <property type="evidence" value="ECO:0007669"/>
    <property type="project" value="InterPro"/>
</dbReference>
<dbReference type="PROSITE" id="PS00086">
    <property type="entry name" value="CYTOCHROME_P450"/>
    <property type="match status" value="1"/>
</dbReference>
<evidence type="ECO:0000313" key="16">
    <source>
        <dbReference type="EMBL" id="KIY63065.1"/>
    </source>
</evidence>
<dbReference type="InterPro" id="IPR017972">
    <property type="entry name" value="Cyt_P450_CS"/>
</dbReference>
<sequence length="536" mass="59621">MTATSFVAWFTAAAILIAGLVVLRVYIDFPRLPSYVPGPPSPSWIAGHAVDLWTNQEQAGDLEFAWFKKYGATLKLKGTFGEDILMISDAKALQYILHTCTYKFEKSEGIIITILASTGRGILGVDGTTHQRHRKVLSPAFSETQLRSYAPLFRRVGKTLTKQMRNAIDTPGKTLNMHAWFGRASLDVVGEAGFAFRFNSLEDEECEMAEILNHFADGAATMSKALRVGLWVLEKIPALQVLIDYSPAHLHRRLLQFKSLARRLAKRIVDEAMIGGSVDDQGKDMLSILVRANQSGDMKKKLTEDEVLSQAATILAAGQETTSSTLTWLFYELAQHQDVQATVRREIAAVRARVGPESPFTTQDYDGMEMLNAVIKETLRFHPILSVVSRQACVDEVIPLGEPIVTADGQRIDHIPVKKGQLIECAAHGYNRNPAVWGPDANFWCPERWSKKLEHQLAVGLHGNIMTFSGGVRGCIGWRFAVMSMQSLAAQMLESFQFATSEDTKLVRRRPGLLITPRLEGRFHEGIQMPLSVTRL</sequence>
<evidence type="ECO:0000313" key="17">
    <source>
        <dbReference type="Proteomes" id="UP000054007"/>
    </source>
</evidence>
<evidence type="ECO:0000256" key="10">
    <source>
        <dbReference type="ARBA" id="ARBA00023004"/>
    </source>
</evidence>
<keyword evidence="8 15" id="KW-1133">Transmembrane helix</keyword>
<accession>A0A0D7AYK1</accession>
<evidence type="ECO:0000256" key="11">
    <source>
        <dbReference type="ARBA" id="ARBA00023033"/>
    </source>
</evidence>
<keyword evidence="10 13" id="KW-0408">Iron</keyword>
<protein>
    <submittedName>
        <fullName evidence="16">Cytochrome P450</fullName>
    </submittedName>
</protein>
<evidence type="ECO:0000256" key="9">
    <source>
        <dbReference type="ARBA" id="ARBA00023002"/>
    </source>
</evidence>
<dbReference type="PANTHER" id="PTHR24305">
    <property type="entry name" value="CYTOCHROME P450"/>
    <property type="match status" value="1"/>
</dbReference>
<keyword evidence="9 14" id="KW-0560">Oxidoreductase</keyword>